<organism evidence="2 3">
    <name type="scientific">[Mycobacterium] vasticus</name>
    <dbReference type="NCBI Taxonomy" id="2875777"/>
    <lineage>
        <taxon>Bacteria</taxon>
        <taxon>Bacillati</taxon>
        <taxon>Actinomycetota</taxon>
        <taxon>Actinomycetes</taxon>
        <taxon>Mycobacteriales</taxon>
        <taxon>Mycobacteriaceae</taxon>
        <taxon>Mycolicibacter</taxon>
    </lineage>
</organism>
<feature type="transmembrane region" description="Helical" evidence="1">
    <location>
        <begin position="140"/>
        <end position="160"/>
    </location>
</feature>
<proteinExistence type="predicted"/>
<feature type="transmembrane region" description="Helical" evidence="1">
    <location>
        <begin position="37"/>
        <end position="54"/>
    </location>
</feature>
<comment type="caution">
    <text evidence="2">The sequence shown here is derived from an EMBL/GenBank/DDBJ whole genome shotgun (WGS) entry which is preliminary data.</text>
</comment>
<keyword evidence="1" id="KW-1133">Transmembrane helix</keyword>
<evidence type="ECO:0000313" key="2">
    <source>
        <dbReference type="EMBL" id="MEB3067757.1"/>
    </source>
</evidence>
<evidence type="ECO:0000256" key="1">
    <source>
        <dbReference type="SAM" id="Phobius"/>
    </source>
</evidence>
<dbReference type="RefSeq" id="WP_225399327.1">
    <property type="nucleotide sequence ID" value="NZ_JAYJJQ010000001.1"/>
</dbReference>
<reference evidence="2 3" key="1">
    <citation type="submission" date="2023-12" db="EMBL/GenBank/DDBJ databases">
        <title>Description of new species of Mycobacterium terrae complex isolated from sewage at the Sao Paulo Zoological Park Foundation in Brazil.</title>
        <authorList>
            <person name="Romagnoli C.L."/>
            <person name="Conceicao E.C."/>
            <person name="Machado E."/>
            <person name="Barreto L.B.P.F."/>
            <person name="Sharma A."/>
            <person name="Silva N.M."/>
            <person name="Marques L.E."/>
            <person name="Juliana M.A."/>
            <person name="Lourenco M.C.S."/>
            <person name="Digiampietri L.A."/>
            <person name="Suffys P.N."/>
            <person name="Viana-Niero C."/>
        </authorList>
    </citation>
    <scope>NUCLEOTIDE SEQUENCE [LARGE SCALE GENOMIC DNA]</scope>
    <source>
        <strain evidence="2 3">MYC017</strain>
    </source>
</reference>
<dbReference type="EMBL" id="JAYJJQ010000001">
    <property type="protein sequence ID" value="MEB3067757.1"/>
    <property type="molecule type" value="Genomic_DNA"/>
</dbReference>
<accession>A0ABU5YRL8</accession>
<name>A0ABU5YRL8_9MYCO</name>
<gene>
    <name evidence="2" type="ORF">K5L39_01010</name>
</gene>
<keyword evidence="3" id="KW-1185">Reference proteome</keyword>
<feature type="transmembrane region" description="Helical" evidence="1">
    <location>
        <begin position="107"/>
        <end position="128"/>
    </location>
</feature>
<evidence type="ECO:0000313" key="3">
    <source>
        <dbReference type="Proteomes" id="UP001299283"/>
    </source>
</evidence>
<keyword evidence="1" id="KW-0812">Transmembrane</keyword>
<feature type="transmembrane region" description="Helical" evidence="1">
    <location>
        <begin position="6"/>
        <end position="25"/>
    </location>
</feature>
<feature type="transmembrane region" description="Helical" evidence="1">
    <location>
        <begin position="66"/>
        <end position="86"/>
    </location>
</feature>
<sequence>MDLVDIAVVAALLACGYALWVRRHTWGSRWDTNPSRVLVLMACAGLLMTPLGSAHFDPHVHRVCGLWNVGGLLAVLCMFGAVWVMFEHLATRLTDADRARVLGRRHVTTPLKLGVPLVILVFCIADRGHPEYLDVFAPRGAWFGVYWAVIAALVLYLFGFTGRVLLTLRGDPRSKSSAEQYLAWAVFKSAAILAQLTSVLVGSAVTLPTWICAGVSSSAFAYASARSWRARTDWFRPVTDAAGD</sequence>
<keyword evidence="1" id="KW-0472">Membrane</keyword>
<dbReference type="Proteomes" id="UP001299283">
    <property type="component" value="Unassembled WGS sequence"/>
</dbReference>
<protein>
    <submittedName>
        <fullName evidence="2">Uncharacterized protein</fullName>
    </submittedName>
</protein>